<feature type="non-terminal residue" evidence="2">
    <location>
        <position position="127"/>
    </location>
</feature>
<dbReference type="AlphaFoldDB" id="A0A6J4H6G6"/>
<proteinExistence type="predicted"/>
<organism evidence="2">
    <name type="scientific">uncultured Blastococcus sp</name>
    <dbReference type="NCBI Taxonomy" id="217144"/>
    <lineage>
        <taxon>Bacteria</taxon>
        <taxon>Bacillati</taxon>
        <taxon>Actinomycetota</taxon>
        <taxon>Actinomycetes</taxon>
        <taxon>Geodermatophilales</taxon>
        <taxon>Geodermatophilaceae</taxon>
        <taxon>Blastococcus</taxon>
        <taxon>environmental samples</taxon>
    </lineage>
</organism>
<feature type="non-terminal residue" evidence="2">
    <location>
        <position position="1"/>
    </location>
</feature>
<sequence length="127" mass="13853">DRARPLLRGRDRLRRLRRGLPLPPGAEPGHQPLGRAGRRRAGARAVAVRGAAPAPGGHQPEGAHRQAARSGGRRSDHAHHRRPPAGRVLRAHRRRPQPHRAAGRPARLGPGPLWPPGARWPGLRRAL</sequence>
<accession>A0A6J4H6G6</accession>
<dbReference type="EMBL" id="CADCTN010000018">
    <property type="protein sequence ID" value="CAA9215532.1"/>
    <property type="molecule type" value="Genomic_DNA"/>
</dbReference>
<feature type="compositionally biased region" description="Basic residues" evidence="1">
    <location>
        <begin position="76"/>
        <end position="102"/>
    </location>
</feature>
<reference evidence="2" key="1">
    <citation type="submission" date="2020-02" db="EMBL/GenBank/DDBJ databases">
        <authorList>
            <person name="Meier V. D."/>
        </authorList>
    </citation>
    <scope>NUCLEOTIDE SEQUENCE</scope>
    <source>
        <strain evidence="2">AVDCRST_MAG52</strain>
    </source>
</reference>
<evidence type="ECO:0000256" key="1">
    <source>
        <dbReference type="SAM" id="MobiDB-lite"/>
    </source>
</evidence>
<name>A0A6J4H6G6_9ACTN</name>
<evidence type="ECO:0000313" key="2">
    <source>
        <dbReference type="EMBL" id="CAA9215532.1"/>
    </source>
</evidence>
<gene>
    <name evidence="2" type="ORF">AVDCRST_MAG52-205</name>
</gene>
<feature type="compositionally biased region" description="Basic residues" evidence="1">
    <location>
        <begin position="1"/>
        <end position="18"/>
    </location>
</feature>
<feature type="compositionally biased region" description="Low complexity" evidence="1">
    <location>
        <begin position="43"/>
        <end position="57"/>
    </location>
</feature>
<protein>
    <submittedName>
        <fullName evidence="2">Uncharacterized protein</fullName>
    </submittedName>
</protein>
<feature type="region of interest" description="Disordered" evidence="1">
    <location>
        <begin position="1"/>
        <end position="127"/>
    </location>
</feature>